<name>A0A5C6GQK7_METRR</name>
<evidence type="ECO:0000256" key="1">
    <source>
        <dbReference type="SAM" id="MobiDB-lite"/>
    </source>
</evidence>
<gene>
    <name evidence="3" type="ORF">ED733_009000</name>
</gene>
<feature type="compositionally biased region" description="Polar residues" evidence="1">
    <location>
        <begin position="19"/>
        <end position="32"/>
    </location>
</feature>
<organism evidence="3 4">
    <name type="scientific">Metarhizium rileyi (strain RCEF 4871)</name>
    <name type="common">Nomuraea rileyi</name>
    <dbReference type="NCBI Taxonomy" id="1649241"/>
    <lineage>
        <taxon>Eukaryota</taxon>
        <taxon>Fungi</taxon>
        <taxon>Dikarya</taxon>
        <taxon>Ascomycota</taxon>
        <taxon>Pezizomycotina</taxon>
        <taxon>Sordariomycetes</taxon>
        <taxon>Hypocreomycetidae</taxon>
        <taxon>Hypocreales</taxon>
        <taxon>Clavicipitaceae</taxon>
        <taxon>Metarhizium</taxon>
    </lineage>
</organism>
<dbReference type="PANTHER" id="PTHR35567">
    <property type="entry name" value="MALATE DEHYDROGENASE (AFU_ORTHOLOGUE AFUA_2G13800)"/>
    <property type="match status" value="1"/>
</dbReference>
<dbReference type="EMBL" id="SBHS01000001">
    <property type="protein sequence ID" value="TWU79228.1"/>
    <property type="molecule type" value="Genomic_DNA"/>
</dbReference>
<feature type="region of interest" description="Disordered" evidence="1">
    <location>
        <begin position="114"/>
        <end position="139"/>
    </location>
</feature>
<proteinExistence type="predicted"/>
<feature type="signal peptide" evidence="2">
    <location>
        <begin position="1"/>
        <end position="16"/>
    </location>
</feature>
<evidence type="ECO:0000256" key="2">
    <source>
        <dbReference type="SAM" id="SignalP"/>
    </source>
</evidence>
<feature type="region of interest" description="Disordered" evidence="1">
    <location>
        <begin position="19"/>
        <end position="45"/>
    </location>
</feature>
<dbReference type="Pfam" id="PF11937">
    <property type="entry name" value="DUF3455"/>
    <property type="match status" value="1"/>
</dbReference>
<dbReference type="AlphaFoldDB" id="A0A5C6GQK7"/>
<protein>
    <recommendedName>
        <fullName evidence="5">Malate dehydrogenase</fullName>
    </recommendedName>
</protein>
<evidence type="ECO:0008006" key="5">
    <source>
        <dbReference type="Google" id="ProtNLM"/>
    </source>
</evidence>
<reference evidence="4" key="1">
    <citation type="submission" date="2018-12" db="EMBL/GenBank/DDBJ databases">
        <title>The complete genome of Metarhizium rileyi, a key fungal pathogen of Lepidoptera.</title>
        <authorList>
            <person name="Binneck E."/>
            <person name="Lastra C.C.L."/>
            <person name="Sosa-Gomez D.R."/>
        </authorList>
    </citation>
    <scope>NUCLEOTIDE SEQUENCE [LARGE SCALE GENOMIC DNA]</scope>
    <source>
        <strain evidence="4">Cep018-CH2</strain>
    </source>
</reference>
<evidence type="ECO:0000313" key="3">
    <source>
        <dbReference type="EMBL" id="TWU79228.1"/>
    </source>
</evidence>
<sequence length="251" mass="26344">MFKSHLILLSAALALGRPSSSSCRATHQTPTLPQAGGASSLPQPPEGSRVIHIALGFGIQNYTCAGVGEDATPDGAIAMLYDVTGLYPGQSRQSLPQKDWDELTSRVLRTHDVPLNLNSSTGGRVEPDSPGACHNNPFKQDGPLRLEGARELPFLGHHLFNSAKVPEFVLNGGKIDLLSSKNSGVDAPADADKGPDGTGAVPWLALGAKDGTVGDARFVYRVSTAGGNSHGCAKTTGQDSTKYAAMYWFYG</sequence>
<dbReference type="PANTHER" id="PTHR35567:SF3">
    <property type="entry name" value="MALATE DEHYDROGENASE"/>
    <property type="match status" value="1"/>
</dbReference>
<accession>A0A5C6GQK7</accession>
<evidence type="ECO:0000313" key="4">
    <source>
        <dbReference type="Proteomes" id="UP000317257"/>
    </source>
</evidence>
<comment type="caution">
    <text evidence="3">The sequence shown here is derived from an EMBL/GenBank/DDBJ whole genome shotgun (WGS) entry which is preliminary data.</text>
</comment>
<dbReference type="Proteomes" id="UP000317257">
    <property type="component" value="Unassembled WGS sequence"/>
</dbReference>
<feature type="chain" id="PRO_5023019983" description="Malate dehydrogenase" evidence="2">
    <location>
        <begin position="17"/>
        <end position="251"/>
    </location>
</feature>
<keyword evidence="2" id="KW-0732">Signal</keyword>
<dbReference type="InterPro" id="IPR021851">
    <property type="entry name" value="DUF3455"/>
</dbReference>